<evidence type="ECO:0000256" key="11">
    <source>
        <dbReference type="PIRNR" id="PIRNR002869"/>
    </source>
</evidence>
<dbReference type="CDD" id="cd13123">
    <property type="entry name" value="MATE_MurJ_like"/>
    <property type="match status" value="1"/>
</dbReference>
<dbReference type="InterPro" id="IPR051050">
    <property type="entry name" value="Lipid_II_flippase_MurJ/MviN"/>
</dbReference>
<keyword evidence="7 10" id="KW-0472">Membrane</keyword>
<dbReference type="AlphaFoldDB" id="A0A1M5Y8A1"/>
<evidence type="ECO:0000256" key="3">
    <source>
        <dbReference type="ARBA" id="ARBA00022692"/>
    </source>
</evidence>
<dbReference type="Pfam" id="PF03023">
    <property type="entry name" value="MurJ"/>
    <property type="match status" value="1"/>
</dbReference>
<feature type="transmembrane region" description="Helical" evidence="10">
    <location>
        <begin position="392"/>
        <end position="413"/>
    </location>
</feature>
<evidence type="ECO:0000256" key="4">
    <source>
        <dbReference type="ARBA" id="ARBA00022960"/>
    </source>
</evidence>
<dbReference type="Proteomes" id="UP000184608">
    <property type="component" value="Unassembled WGS sequence"/>
</dbReference>
<dbReference type="GO" id="GO:0034204">
    <property type="term" value="P:lipid translocation"/>
    <property type="evidence" value="ECO:0007669"/>
    <property type="project" value="TreeGrafter"/>
</dbReference>
<dbReference type="STRING" id="1216006.VA7868_01537"/>
<keyword evidence="10 11" id="KW-0961">Cell wall biogenesis/degradation</keyword>
<feature type="transmembrane region" description="Helical" evidence="10">
    <location>
        <begin position="241"/>
        <end position="263"/>
    </location>
</feature>
<keyword evidence="5 10" id="KW-0573">Peptidoglycan synthesis</keyword>
<dbReference type="UniPathway" id="UPA00219"/>
<feature type="transmembrane region" description="Helical" evidence="10">
    <location>
        <begin position="93"/>
        <end position="118"/>
    </location>
</feature>
<feature type="transmembrane region" description="Helical" evidence="10">
    <location>
        <begin position="490"/>
        <end position="510"/>
    </location>
</feature>
<evidence type="ECO:0000256" key="9">
    <source>
        <dbReference type="ARBA" id="ARBA00061532"/>
    </source>
</evidence>
<evidence type="ECO:0000313" key="12">
    <source>
        <dbReference type="EMBL" id="SHI08186.1"/>
    </source>
</evidence>
<feature type="transmembrane region" description="Helical" evidence="10">
    <location>
        <begin position="199"/>
        <end position="220"/>
    </location>
</feature>
<feature type="transmembrane region" description="Helical" evidence="10">
    <location>
        <begin position="450"/>
        <end position="470"/>
    </location>
</feature>
<comment type="subcellular location">
    <subcellularLocation>
        <location evidence="10">Cell inner membrane</location>
        <topology evidence="10">Multi-pass membrane protein</topology>
    </subcellularLocation>
    <subcellularLocation>
        <location evidence="1">Cell membrane</location>
        <topology evidence="1">Multi-pass membrane protein</topology>
    </subcellularLocation>
</comment>
<dbReference type="GO" id="GO:0071555">
    <property type="term" value="P:cell wall organization"/>
    <property type="evidence" value="ECO:0007669"/>
    <property type="project" value="UniProtKB-UniRule"/>
</dbReference>
<keyword evidence="3 10" id="KW-0812">Transmembrane</keyword>
<dbReference type="PIRSF" id="PIRSF002869">
    <property type="entry name" value="MviN"/>
    <property type="match status" value="1"/>
</dbReference>
<feature type="transmembrane region" description="Helical" evidence="10">
    <location>
        <begin position="359"/>
        <end position="380"/>
    </location>
</feature>
<gene>
    <name evidence="10 12" type="primary">murJ</name>
    <name evidence="12" type="ORF">VA7868_01537</name>
</gene>
<dbReference type="InterPro" id="IPR004268">
    <property type="entry name" value="MurJ"/>
</dbReference>
<dbReference type="HAMAP" id="MF_02078">
    <property type="entry name" value="MurJ_MviN"/>
    <property type="match status" value="1"/>
</dbReference>
<evidence type="ECO:0000256" key="2">
    <source>
        <dbReference type="ARBA" id="ARBA00022475"/>
    </source>
</evidence>
<evidence type="ECO:0000256" key="6">
    <source>
        <dbReference type="ARBA" id="ARBA00022989"/>
    </source>
</evidence>
<dbReference type="NCBIfam" id="TIGR01695">
    <property type="entry name" value="murJ_mviN"/>
    <property type="match status" value="1"/>
</dbReference>
<sequence>MSKRLLKSGLIVSMMTLISRVLGLVRDIVVANLMGAGVSADVFFFANRIPNFLRRLFAEGAFSQAFVPVLTEYHAKDDMNETRMLIAKASGTLGVLVTIVTLAGVLGSGVVTAVFGAGWYLDWLNDGPSAAKFELASLLLKITFPYLWFITFVALSGAILNTLGKFAVSSFTPVFLNIMIIGAALFISPHIRQPEIGLAIGVFLGGMIQFLFQIPFLIKAGVFVRPRWGWRDPGVVKIRTLMIPALFGVSVSQINLLFDTLIASFLQTGSISWLYYSDRLLEFPLGLFGIAIATVILPALSRNYVNDQNDGFARTMDWGVRMVCFLGMPAMLGLAALSKPMLMVLFMRGEFSVSDVEHASLSLMAYASGLLSFMLIKILAPGYYSRQDTKTPVKYGIVAMISNMFFNAVFAYFFGYVGLAMATALSALINMALLYRGLHIAGVYQLHMNTVVFIMKLAISGIMMSVFLYVMLDEIIYWLNWGIWRRGLTLAGLIVSGALVYVISCWISGIRFRHIIPRESGVRDVGEIKDDR</sequence>
<evidence type="ECO:0000313" key="13">
    <source>
        <dbReference type="Proteomes" id="UP000184608"/>
    </source>
</evidence>
<keyword evidence="13" id="KW-1185">Reference proteome</keyword>
<evidence type="ECO:0000256" key="1">
    <source>
        <dbReference type="ARBA" id="ARBA00004651"/>
    </source>
</evidence>
<dbReference type="OrthoDB" id="9816572at2"/>
<keyword evidence="2 10" id="KW-1003">Cell membrane</keyword>
<comment type="function">
    <text evidence="8 10 11">Involved in peptidoglycan biosynthesis. Transports lipid-linked peptidoglycan precursors from the inner to the outer leaflet of the cytoplasmic membrane.</text>
</comment>
<dbReference type="GO" id="GO:0009252">
    <property type="term" value="P:peptidoglycan biosynthetic process"/>
    <property type="evidence" value="ECO:0007669"/>
    <property type="project" value="UniProtKB-UniRule"/>
</dbReference>
<name>A0A1M5Y8A1_9VIBR</name>
<feature type="transmembrane region" description="Helical" evidence="10">
    <location>
        <begin position="28"/>
        <end position="46"/>
    </location>
</feature>
<dbReference type="EMBL" id="FQXZ01000015">
    <property type="protein sequence ID" value="SHI08186.1"/>
    <property type="molecule type" value="Genomic_DNA"/>
</dbReference>
<keyword evidence="10" id="KW-0997">Cell inner membrane</keyword>
<evidence type="ECO:0000256" key="7">
    <source>
        <dbReference type="ARBA" id="ARBA00023136"/>
    </source>
</evidence>
<feature type="transmembrane region" description="Helical" evidence="10">
    <location>
        <begin position="322"/>
        <end position="347"/>
    </location>
</feature>
<feature type="transmembrane region" description="Helical" evidence="10">
    <location>
        <begin position="5"/>
        <end position="22"/>
    </location>
</feature>
<dbReference type="PANTHER" id="PTHR47019:SF1">
    <property type="entry name" value="LIPID II FLIPPASE MURJ"/>
    <property type="match status" value="1"/>
</dbReference>
<feature type="transmembrane region" description="Helical" evidence="10">
    <location>
        <begin position="138"/>
        <end position="159"/>
    </location>
</feature>
<dbReference type="PRINTS" id="PR01806">
    <property type="entry name" value="VIRFACTRMVIN"/>
</dbReference>
<dbReference type="GO" id="GO:0008360">
    <property type="term" value="P:regulation of cell shape"/>
    <property type="evidence" value="ECO:0007669"/>
    <property type="project" value="UniProtKB-UniRule"/>
</dbReference>
<feature type="transmembrane region" description="Helical" evidence="10">
    <location>
        <begin position="166"/>
        <end position="187"/>
    </location>
</feature>
<feature type="transmembrane region" description="Helical" evidence="10">
    <location>
        <begin position="283"/>
        <end position="301"/>
    </location>
</feature>
<protein>
    <recommendedName>
        <fullName evidence="10">Probable lipid II flippase MurJ</fullName>
    </recommendedName>
</protein>
<keyword evidence="6 10" id="KW-1133">Transmembrane helix</keyword>
<dbReference type="PANTHER" id="PTHR47019">
    <property type="entry name" value="LIPID II FLIPPASE MURJ"/>
    <property type="match status" value="1"/>
</dbReference>
<dbReference type="GO" id="GO:0005886">
    <property type="term" value="C:plasma membrane"/>
    <property type="evidence" value="ECO:0007669"/>
    <property type="project" value="UniProtKB-SubCell"/>
</dbReference>
<evidence type="ECO:0000256" key="8">
    <source>
        <dbReference type="ARBA" id="ARBA00060041"/>
    </source>
</evidence>
<accession>A0A1M5Y8A1</accession>
<organism evidence="12 13">
    <name type="scientific">Vibrio aerogenes CECT 7868</name>
    <dbReference type="NCBI Taxonomy" id="1216006"/>
    <lineage>
        <taxon>Bacteria</taxon>
        <taxon>Pseudomonadati</taxon>
        <taxon>Pseudomonadota</taxon>
        <taxon>Gammaproteobacteria</taxon>
        <taxon>Vibrionales</taxon>
        <taxon>Vibrionaceae</taxon>
        <taxon>Vibrio</taxon>
    </lineage>
</organism>
<keyword evidence="10 11" id="KW-0813">Transport</keyword>
<dbReference type="GO" id="GO:0015648">
    <property type="term" value="F:lipid-linked peptidoglycan transporter activity"/>
    <property type="evidence" value="ECO:0007669"/>
    <property type="project" value="UniProtKB-UniRule"/>
</dbReference>
<comment type="pathway">
    <text evidence="10">Cell wall biogenesis; peptidoglycan biosynthesis.</text>
</comment>
<feature type="transmembrane region" description="Helical" evidence="10">
    <location>
        <begin position="419"/>
        <end position="438"/>
    </location>
</feature>
<comment type="similarity">
    <text evidence="9 10 11">Belongs to the MurJ/MviN family.</text>
</comment>
<evidence type="ECO:0000256" key="5">
    <source>
        <dbReference type="ARBA" id="ARBA00022984"/>
    </source>
</evidence>
<proteinExistence type="inferred from homology"/>
<keyword evidence="4 10" id="KW-0133">Cell shape</keyword>
<evidence type="ECO:0000256" key="10">
    <source>
        <dbReference type="HAMAP-Rule" id="MF_02078"/>
    </source>
</evidence>
<reference evidence="12 13" key="1">
    <citation type="submission" date="2016-11" db="EMBL/GenBank/DDBJ databases">
        <authorList>
            <person name="Jaros S."/>
            <person name="Januszkiewicz K."/>
            <person name="Wedrychowicz H."/>
        </authorList>
    </citation>
    <scope>NUCLEOTIDE SEQUENCE [LARGE SCALE GENOMIC DNA]</scope>
    <source>
        <strain evidence="12 13">CECT 7868</strain>
    </source>
</reference>